<dbReference type="PANTHER" id="PTHR11358:SF26">
    <property type="entry name" value="GUANIDINO ACID HYDROLASE, MITOCHONDRIAL"/>
    <property type="match status" value="1"/>
</dbReference>
<feature type="binding site" evidence="4">
    <location>
        <position position="136"/>
    </location>
    <ligand>
        <name>Mn(2+)</name>
        <dbReference type="ChEBI" id="CHEBI:29035"/>
        <label>1</label>
    </ligand>
</feature>
<evidence type="ECO:0000256" key="3">
    <source>
        <dbReference type="ARBA" id="ARBA00022801"/>
    </source>
</evidence>
<comment type="similarity">
    <text evidence="1">Belongs to the arginase family. Agmatinase subfamily.</text>
</comment>
<feature type="binding site" evidence="4">
    <location>
        <position position="138"/>
    </location>
    <ligand>
        <name>Mn(2+)</name>
        <dbReference type="ChEBI" id="CHEBI:29035"/>
        <label>1</label>
    </ligand>
</feature>
<dbReference type="Pfam" id="PF00491">
    <property type="entry name" value="Arginase"/>
    <property type="match status" value="1"/>
</dbReference>
<dbReference type="PANTHER" id="PTHR11358">
    <property type="entry name" value="ARGINASE/AGMATINASE"/>
    <property type="match status" value="1"/>
</dbReference>
<dbReference type="PIRSF" id="PIRSF036979">
    <property type="entry name" value="Arginase"/>
    <property type="match status" value="1"/>
</dbReference>
<reference evidence="5" key="1">
    <citation type="journal article" date="2020" name="mSystems">
        <title>Genome- and Community-Level Interaction Insights into Carbon Utilization and Element Cycling Functions of Hydrothermarchaeota in Hydrothermal Sediment.</title>
        <authorList>
            <person name="Zhou Z."/>
            <person name="Liu Y."/>
            <person name="Xu W."/>
            <person name="Pan J."/>
            <person name="Luo Z.H."/>
            <person name="Li M."/>
        </authorList>
    </citation>
    <scope>NUCLEOTIDE SEQUENCE [LARGE SCALE GENOMIC DNA]</scope>
    <source>
        <strain evidence="5">SpSt-81</strain>
    </source>
</reference>
<feature type="binding site" evidence="4">
    <location>
        <position position="111"/>
    </location>
    <ligand>
        <name>Mn(2+)</name>
        <dbReference type="ChEBI" id="CHEBI:29035"/>
        <label>1</label>
    </ligand>
</feature>
<gene>
    <name evidence="5" type="primary">speB</name>
    <name evidence="5" type="ORF">ENW00_05090</name>
</gene>
<dbReference type="InterPro" id="IPR023696">
    <property type="entry name" value="Ureohydrolase_dom_sf"/>
</dbReference>
<dbReference type="InterPro" id="IPR006035">
    <property type="entry name" value="Ureohydrolase"/>
</dbReference>
<dbReference type="InterPro" id="IPR005925">
    <property type="entry name" value="Agmatinase-rel"/>
</dbReference>
<name>A0A7C3MQZ1_DICTH</name>
<dbReference type="SUPFAM" id="SSF52768">
    <property type="entry name" value="Arginase/deacetylase"/>
    <property type="match status" value="1"/>
</dbReference>
<dbReference type="AlphaFoldDB" id="A0A7C3MQZ1"/>
<feature type="binding site" evidence="4">
    <location>
        <position position="219"/>
    </location>
    <ligand>
        <name>Mn(2+)</name>
        <dbReference type="ChEBI" id="CHEBI:29035"/>
        <label>1</label>
    </ligand>
</feature>
<organism evidence="5">
    <name type="scientific">Dictyoglomus thermophilum</name>
    <dbReference type="NCBI Taxonomy" id="14"/>
    <lineage>
        <taxon>Bacteria</taxon>
        <taxon>Pseudomonadati</taxon>
        <taxon>Dictyoglomota</taxon>
        <taxon>Dictyoglomia</taxon>
        <taxon>Dictyoglomales</taxon>
        <taxon>Dictyoglomaceae</taxon>
        <taxon>Dictyoglomus</taxon>
    </lineage>
</organism>
<dbReference type="CDD" id="cd11593">
    <property type="entry name" value="Agmatinase-like_2"/>
    <property type="match status" value="1"/>
</dbReference>
<feature type="binding site" evidence="4">
    <location>
        <position position="221"/>
    </location>
    <ligand>
        <name>Mn(2+)</name>
        <dbReference type="ChEBI" id="CHEBI:29035"/>
        <label>1</label>
    </ligand>
</feature>
<dbReference type="PROSITE" id="PS51409">
    <property type="entry name" value="ARGINASE_2"/>
    <property type="match status" value="1"/>
</dbReference>
<evidence type="ECO:0000256" key="1">
    <source>
        <dbReference type="ARBA" id="ARBA00009227"/>
    </source>
</evidence>
<sequence>MDQYRPLPSFGGLSSFTIENSRVVIVPFPLEVTTTYKKGTREGPLSILLASYNIELYDEEIDDIPAKIGIFTFPDFFLPLGDLKKSLLNIEIIVKDILEKNKFPIFLGGEHTITKGILRAYLSMGYNFSVLHFDAHSDLREEYEGTEDSHACALREASERLNIVQVGIRSLSEGEREYIKKKANIKVFWDFKIHTKDFNMVIEDILTSIENENVYITFDFDVFNPSEMPATGTPEPGGLSWYEVLSILREIFKNKKVIGVDFVEFSPIPGLNYADYIAARLIYKIIGYYKKYNMEKTNG</sequence>
<keyword evidence="3 5" id="KW-0378">Hydrolase</keyword>
<dbReference type="Gene3D" id="3.40.800.10">
    <property type="entry name" value="Ureohydrolase domain"/>
    <property type="match status" value="1"/>
</dbReference>
<evidence type="ECO:0000256" key="4">
    <source>
        <dbReference type="PIRSR" id="PIRSR036979-1"/>
    </source>
</evidence>
<dbReference type="GO" id="GO:0008783">
    <property type="term" value="F:agmatinase activity"/>
    <property type="evidence" value="ECO:0007669"/>
    <property type="project" value="UniProtKB-EC"/>
</dbReference>
<keyword evidence="2 4" id="KW-0479">Metal-binding</keyword>
<dbReference type="GO" id="GO:0046872">
    <property type="term" value="F:metal ion binding"/>
    <property type="evidence" value="ECO:0007669"/>
    <property type="project" value="UniProtKB-KW"/>
</dbReference>
<feature type="binding site" evidence="4">
    <location>
        <position position="134"/>
    </location>
    <ligand>
        <name>Mn(2+)</name>
        <dbReference type="ChEBI" id="CHEBI:29035"/>
        <label>1</label>
    </ligand>
</feature>
<comment type="caution">
    <text evidence="5">The sequence shown here is derived from an EMBL/GenBank/DDBJ whole genome shotgun (WGS) entry which is preliminary data.</text>
</comment>
<comment type="cofactor">
    <cofactor evidence="4">
        <name>Mn(2+)</name>
        <dbReference type="ChEBI" id="CHEBI:29035"/>
    </cofactor>
    <text evidence="4">Binds 2 manganese ions per subunit.</text>
</comment>
<dbReference type="EMBL" id="DTIN01000014">
    <property type="protein sequence ID" value="HFX13526.1"/>
    <property type="molecule type" value="Genomic_DNA"/>
</dbReference>
<dbReference type="GO" id="GO:0033389">
    <property type="term" value="P:putrescine biosynthetic process from arginine, via agmatine"/>
    <property type="evidence" value="ECO:0007669"/>
    <property type="project" value="TreeGrafter"/>
</dbReference>
<proteinExistence type="inferred from homology"/>
<evidence type="ECO:0000313" key="5">
    <source>
        <dbReference type="EMBL" id="HFX13526.1"/>
    </source>
</evidence>
<protein>
    <submittedName>
        <fullName evidence="5">Agmatinase</fullName>
        <ecNumber evidence="5">3.5.3.11</ecNumber>
    </submittedName>
</protein>
<evidence type="ECO:0000256" key="2">
    <source>
        <dbReference type="ARBA" id="ARBA00022723"/>
    </source>
</evidence>
<dbReference type="EC" id="3.5.3.11" evidence="5"/>
<accession>A0A7C3MQZ1</accession>
<dbReference type="NCBIfam" id="TIGR01230">
    <property type="entry name" value="agmatinase"/>
    <property type="match status" value="1"/>
</dbReference>
<keyword evidence="4" id="KW-0464">Manganese</keyword>